<dbReference type="PROSITE" id="PS50006">
    <property type="entry name" value="FHA_DOMAIN"/>
    <property type="match status" value="1"/>
</dbReference>
<dbReference type="InterPro" id="IPR050923">
    <property type="entry name" value="Cell_Proc_Reg/RNA_Proc"/>
</dbReference>
<dbReference type="SUPFAM" id="SSF46894">
    <property type="entry name" value="C-terminal effector domain of the bipartite response regulators"/>
    <property type="match status" value="1"/>
</dbReference>
<dbReference type="PANTHER" id="PTHR23308">
    <property type="entry name" value="NUCLEAR INHIBITOR OF PROTEIN PHOSPHATASE-1"/>
    <property type="match status" value="1"/>
</dbReference>
<dbReference type="InterPro" id="IPR000253">
    <property type="entry name" value="FHA_dom"/>
</dbReference>
<dbReference type="InterPro" id="IPR036388">
    <property type="entry name" value="WH-like_DNA-bd_sf"/>
</dbReference>
<feature type="domain" description="FHA" evidence="1">
    <location>
        <begin position="24"/>
        <end position="73"/>
    </location>
</feature>
<keyword evidence="4" id="KW-1185">Reference proteome</keyword>
<dbReference type="Gene3D" id="1.10.10.10">
    <property type="entry name" value="Winged helix-like DNA-binding domain superfamily/Winged helix DNA-binding domain"/>
    <property type="match status" value="1"/>
</dbReference>
<dbReference type="Pfam" id="PF00498">
    <property type="entry name" value="FHA"/>
    <property type="match status" value="1"/>
</dbReference>
<name>A0A5C1AQH1_9BACT</name>
<evidence type="ECO:0000259" key="1">
    <source>
        <dbReference type="PROSITE" id="PS50006"/>
    </source>
</evidence>
<evidence type="ECO:0000313" key="4">
    <source>
        <dbReference type="Proteomes" id="UP000324974"/>
    </source>
</evidence>
<dbReference type="EMBL" id="CP042425">
    <property type="protein sequence ID" value="QEL20276.1"/>
    <property type="molecule type" value="Genomic_DNA"/>
</dbReference>
<dbReference type="Gene3D" id="2.60.200.20">
    <property type="match status" value="1"/>
</dbReference>
<dbReference type="CDD" id="cd06170">
    <property type="entry name" value="LuxR_C_like"/>
    <property type="match status" value="1"/>
</dbReference>
<accession>A0A5C1AQH1</accession>
<dbReference type="OrthoDB" id="252792at2"/>
<dbReference type="KEGG" id="lrs:PX52LOC_07368"/>
<sequence>MPAIARLTVTSGGGGVLVLRAGRYRIGRSRECDLFLDDPTVSRVHAVVVVTDESVSVVDNASLNGTFVDGERVATCVLTPDAVILFGGVECTYEPLERPPVEESTHCAKPGPRVHGTMISPAEERVFNLLLCGHSEKMVAAVLSLSRNTVHNHVKQIYRAFGVHSRSELLAKVLRSQPHKQKQR</sequence>
<dbReference type="SMART" id="SM00421">
    <property type="entry name" value="HTH_LUXR"/>
    <property type="match status" value="1"/>
</dbReference>
<protein>
    <submittedName>
        <fullName evidence="3">LuxR family transcriptional regulator</fullName>
    </submittedName>
</protein>
<dbReference type="SMART" id="SM00240">
    <property type="entry name" value="FHA"/>
    <property type="match status" value="1"/>
</dbReference>
<dbReference type="GO" id="GO:0006355">
    <property type="term" value="P:regulation of DNA-templated transcription"/>
    <property type="evidence" value="ECO:0007669"/>
    <property type="project" value="InterPro"/>
</dbReference>
<reference evidence="4" key="1">
    <citation type="submission" date="2019-08" db="EMBL/GenBank/DDBJ databases">
        <title>Limnoglobus roseus gen. nov., sp. nov., a novel freshwater planctomycete with a giant genome from the family Gemmataceae.</title>
        <authorList>
            <person name="Kulichevskaya I.S."/>
            <person name="Naumoff D.G."/>
            <person name="Miroshnikov K."/>
            <person name="Ivanova A."/>
            <person name="Philippov D.A."/>
            <person name="Hakobyan A."/>
            <person name="Rijpstra I.C."/>
            <person name="Sinninghe Damste J.S."/>
            <person name="Liesack W."/>
            <person name="Dedysh S.N."/>
        </authorList>
    </citation>
    <scope>NUCLEOTIDE SEQUENCE [LARGE SCALE GENOMIC DNA]</scope>
    <source>
        <strain evidence="4">PX52</strain>
    </source>
</reference>
<evidence type="ECO:0000259" key="2">
    <source>
        <dbReference type="PROSITE" id="PS50043"/>
    </source>
</evidence>
<dbReference type="RefSeq" id="WP_149114591.1">
    <property type="nucleotide sequence ID" value="NZ_CP042425.1"/>
</dbReference>
<dbReference type="GO" id="GO:0003677">
    <property type="term" value="F:DNA binding"/>
    <property type="evidence" value="ECO:0007669"/>
    <property type="project" value="InterPro"/>
</dbReference>
<gene>
    <name evidence="3" type="ORF">PX52LOC_07368</name>
</gene>
<dbReference type="SUPFAM" id="SSF49879">
    <property type="entry name" value="SMAD/FHA domain"/>
    <property type="match status" value="1"/>
</dbReference>
<feature type="domain" description="HTH luxR-type" evidence="2">
    <location>
        <begin position="112"/>
        <end position="177"/>
    </location>
</feature>
<dbReference type="Proteomes" id="UP000324974">
    <property type="component" value="Chromosome"/>
</dbReference>
<dbReference type="AlphaFoldDB" id="A0A5C1AQH1"/>
<dbReference type="PROSITE" id="PS50043">
    <property type="entry name" value="HTH_LUXR_2"/>
    <property type="match status" value="1"/>
</dbReference>
<dbReference type="CDD" id="cd00060">
    <property type="entry name" value="FHA"/>
    <property type="match status" value="1"/>
</dbReference>
<dbReference type="PRINTS" id="PR00038">
    <property type="entry name" value="HTHLUXR"/>
</dbReference>
<evidence type="ECO:0000313" key="3">
    <source>
        <dbReference type="EMBL" id="QEL20276.1"/>
    </source>
</evidence>
<dbReference type="InterPro" id="IPR016032">
    <property type="entry name" value="Sig_transdc_resp-reg_C-effctor"/>
</dbReference>
<proteinExistence type="predicted"/>
<dbReference type="Pfam" id="PF00196">
    <property type="entry name" value="GerE"/>
    <property type="match status" value="1"/>
</dbReference>
<dbReference type="InterPro" id="IPR000792">
    <property type="entry name" value="Tscrpt_reg_LuxR_C"/>
</dbReference>
<dbReference type="InterPro" id="IPR008984">
    <property type="entry name" value="SMAD_FHA_dom_sf"/>
</dbReference>
<organism evidence="3 4">
    <name type="scientific">Limnoglobus roseus</name>
    <dbReference type="NCBI Taxonomy" id="2598579"/>
    <lineage>
        <taxon>Bacteria</taxon>
        <taxon>Pseudomonadati</taxon>
        <taxon>Planctomycetota</taxon>
        <taxon>Planctomycetia</taxon>
        <taxon>Gemmatales</taxon>
        <taxon>Gemmataceae</taxon>
        <taxon>Limnoglobus</taxon>
    </lineage>
</organism>